<sequence>MSNNDPKKMKAAWRAYIQAEKEKVSALGTYLAEIQGYSDISGASAAHRYIAERDGDSLNEVSKLHPLELANALSNETARLLESFRESFED</sequence>
<organism evidence="1 2">
    <name type="scientific">Celeribacter baekdonensis</name>
    <dbReference type="NCBI Taxonomy" id="875171"/>
    <lineage>
        <taxon>Bacteria</taxon>
        <taxon>Pseudomonadati</taxon>
        <taxon>Pseudomonadota</taxon>
        <taxon>Alphaproteobacteria</taxon>
        <taxon>Rhodobacterales</taxon>
        <taxon>Roseobacteraceae</taxon>
        <taxon>Celeribacter</taxon>
    </lineage>
</organism>
<reference evidence="1 2" key="1">
    <citation type="submission" date="2016-10" db="EMBL/GenBank/DDBJ databases">
        <authorList>
            <person name="de Groot N.N."/>
        </authorList>
    </citation>
    <scope>NUCLEOTIDE SEQUENCE [LARGE SCALE GENOMIC DNA]</scope>
    <source>
        <strain evidence="1 2">DSM 27375</strain>
    </source>
</reference>
<evidence type="ECO:0000313" key="1">
    <source>
        <dbReference type="EMBL" id="SDE74837.1"/>
    </source>
</evidence>
<accession>A0A1G7FG48</accession>
<proteinExistence type="predicted"/>
<gene>
    <name evidence="1" type="ORF">SAMN04488117_10170</name>
</gene>
<dbReference type="AlphaFoldDB" id="A0A1G7FG48"/>
<dbReference type="EMBL" id="FNBL01000001">
    <property type="protein sequence ID" value="SDE74837.1"/>
    <property type="molecule type" value="Genomic_DNA"/>
</dbReference>
<name>A0A1G7FG48_9RHOB</name>
<protein>
    <submittedName>
        <fullName evidence="1">Uncharacterized protein</fullName>
    </submittedName>
</protein>
<evidence type="ECO:0000313" key="2">
    <source>
        <dbReference type="Proteomes" id="UP000182284"/>
    </source>
</evidence>
<dbReference type="Proteomes" id="UP000182284">
    <property type="component" value="Unassembled WGS sequence"/>
</dbReference>
<dbReference type="RefSeq" id="WP_074639973.1">
    <property type="nucleotide sequence ID" value="NZ_FNBL01000001.1"/>
</dbReference>